<proteinExistence type="predicted"/>
<accession>A0A1G6CF35</accession>
<gene>
    <name evidence="1" type="ORF">SAMN02982931_02405</name>
</gene>
<dbReference type="RefSeq" id="WP_090876656.1">
    <property type="nucleotide sequence ID" value="NZ_FMXQ01000004.1"/>
</dbReference>
<keyword evidence="2" id="KW-1185">Reference proteome</keyword>
<dbReference type="OrthoDB" id="8707964at2"/>
<protein>
    <submittedName>
        <fullName evidence="1">Uncharacterized protein</fullName>
    </submittedName>
</protein>
<evidence type="ECO:0000313" key="2">
    <source>
        <dbReference type="Proteomes" id="UP000199071"/>
    </source>
</evidence>
<evidence type="ECO:0000313" key="1">
    <source>
        <dbReference type="EMBL" id="SDB31445.1"/>
    </source>
</evidence>
<dbReference type="STRING" id="665467.SAMN02982931_02405"/>
<dbReference type="EMBL" id="FMXQ01000004">
    <property type="protein sequence ID" value="SDB31445.1"/>
    <property type="molecule type" value="Genomic_DNA"/>
</dbReference>
<dbReference type="Proteomes" id="UP000199071">
    <property type="component" value="Unassembled WGS sequence"/>
</dbReference>
<reference evidence="1 2" key="1">
    <citation type="submission" date="2016-10" db="EMBL/GenBank/DDBJ databases">
        <authorList>
            <person name="de Groot N.N."/>
        </authorList>
    </citation>
    <scope>NUCLEOTIDE SEQUENCE [LARGE SCALE GENOMIC DNA]</scope>
    <source>
        <strain evidence="1 2">ATCC 35022</strain>
    </source>
</reference>
<dbReference type="AlphaFoldDB" id="A0A1G6CF35"/>
<name>A0A1G6CF35_9HYPH</name>
<sequence>MKYAVIAALLVTIGFLADRLAREENQRHALLTGACPRPDTTADGKGAEAWQCLATIQTRPSWLWQVYVGVTESLPPVALTSPD</sequence>
<organism evidence="1 2">
    <name type="scientific">Bauldia litoralis</name>
    <dbReference type="NCBI Taxonomy" id="665467"/>
    <lineage>
        <taxon>Bacteria</taxon>
        <taxon>Pseudomonadati</taxon>
        <taxon>Pseudomonadota</taxon>
        <taxon>Alphaproteobacteria</taxon>
        <taxon>Hyphomicrobiales</taxon>
        <taxon>Kaistiaceae</taxon>
        <taxon>Bauldia</taxon>
    </lineage>
</organism>